<comment type="caution">
    <text evidence="1">The sequence shown here is derived from an EMBL/GenBank/DDBJ whole genome shotgun (WGS) entry which is preliminary data.</text>
</comment>
<sequence>MFCAAAFDALTAQKQEFLQHHPDALYPCDSTVFSAITFELGGPHCRGFGGSADRHQAETWSVLHALGDYSSLHGGHIILWDLGLVVCFPPGSSILIPTGIIRYSFVRVRPGETRYSVIQHTGGGIARWFSNGKRTDVDFARKADSEQHATREANRRAAHDEAADIFLLEEELPSATAQFPFTGTWDPAAEVAFS</sequence>
<organism evidence="1 2">
    <name type="scientific">Mycena metata</name>
    <dbReference type="NCBI Taxonomy" id="1033252"/>
    <lineage>
        <taxon>Eukaryota</taxon>
        <taxon>Fungi</taxon>
        <taxon>Dikarya</taxon>
        <taxon>Basidiomycota</taxon>
        <taxon>Agaricomycotina</taxon>
        <taxon>Agaricomycetes</taxon>
        <taxon>Agaricomycetidae</taxon>
        <taxon>Agaricales</taxon>
        <taxon>Marasmiineae</taxon>
        <taxon>Mycenaceae</taxon>
        <taxon>Mycena</taxon>
    </lineage>
</organism>
<gene>
    <name evidence="1" type="ORF">B0H16DRAFT_1348124</name>
</gene>
<accession>A0AAD7GQL3</accession>
<dbReference type="EMBL" id="JARKIB010000531">
    <property type="protein sequence ID" value="KAJ7701599.1"/>
    <property type="molecule type" value="Genomic_DNA"/>
</dbReference>
<name>A0AAD7GQL3_9AGAR</name>
<dbReference type="AlphaFoldDB" id="A0AAD7GQL3"/>
<dbReference type="Proteomes" id="UP001215598">
    <property type="component" value="Unassembled WGS sequence"/>
</dbReference>
<evidence type="ECO:0000313" key="2">
    <source>
        <dbReference type="Proteomes" id="UP001215598"/>
    </source>
</evidence>
<keyword evidence="2" id="KW-1185">Reference proteome</keyword>
<evidence type="ECO:0000313" key="1">
    <source>
        <dbReference type="EMBL" id="KAJ7701599.1"/>
    </source>
</evidence>
<reference evidence="1" key="1">
    <citation type="submission" date="2023-03" db="EMBL/GenBank/DDBJ databases">
        <title>Massive genome expansion in bonnet fungi (Mycena s.s.) driven by repeated elements and novel gene families across ecological guilds.</title>
        <authorList>
            <consortium name="Lawrence Berkeley National Laboratory"/>
            <person name="Harder C.B."/>
            <person name="Miyauchi S."/>
            <person name="Viragh M."/>
            <person name="Kuo A."/>
            <person name="Thoen E."/>
            <person name="Andreopoulos B."/>
            <person name="Lu D."/>
            <person name="Skrede I."/>
            <person name="Drula E."/>
            <person name="Henrissat B."/>
            <person name="Morin E."/>
            <person name="Kohler A."/>
            <person name="Barry K."/>
            <person name="LaButti K."/>
            <person name="Morin E."/>
            <person name="Salamov A."/>
            <person name="Lipzen A."/>
            <person name="Mereny Z."/>
            <person name="Hegedus B."/>
            <person name="Baldrian P."/>
            <person name="Stursova M."/>
            <person name="Weitz H."/>
            <person name="Taylor A."/>
            <person name="Grigoriev I.V."/>
            <person name="Nagy L.G."/>
            <person name="Martin F."/>
            <person name="Kauserud H."/>
        </authorList>
    </citation>
    <scope>NUCLEOTIDE SEQUENCE</scope>
    <source>
        <strain evidence="1">CBHHK182m</strain>
    </source>
</reference>
<proteinExistence type="predicted"/>
<protein>
    <submittedName>
        <fullName evidence="1">Uncharacterized protein</fullName>
    </submittedName>
</protein>